<evidence type="ECO:0000313" key="2">
    <source>
        <dbReference type="Proteomes" id="UP001227268"/>
    </source>
</evidence>
<gene>
    <name evidence="1" type="ORF">QFC21_001531</name>
</gene>
<accession>A0ACC2W4Y7</accession>
<evidence type="ECO:0000313" key="1">
    <source>
        <dbReference type="EMBL" id="KAJ9106385.1"/>
    </source>
</evidence>
<name>A0ACC2W4Y7_9TREE</name>
<reference evidence="1" key="1">
    <citation type="submission" date="2023-04" db="EMBL/GenBank/DDBJ databases">
        <title>Draft Genome sequencing of Naganishia species isolated from polar environments using Oxford Nanopore Technology.</title>
        <authorList>
            <person name="Leo P."/>
            <person name="Venkateswaran K."/>
        </authorList>
    </citation>
    <scope>NUCLEOTIDE SEQUENCE</scope>
    <source>
        <strain evidence="1">MNA-CCFEE 5423</strain>
    </source>
</reference>
<protein>
    <submittedName>
        <fullName evidence="1">Uncharacterized protein</fullName>
    </submittedName>
</protein>
<dbReference type="EMBL" id="JASBWT010000003">
    <property type="protein sequence ID" value="KAJ9106385.1"/>
    <property type="molecule type" value="Genomic_DNA"/>
</dbReference>
<proteinExistence type="predicted"/>
<comment type="caution">
    <text evidence="1">The sequence shown here is derived from an EMBL/GenBank/DDBJ whole genome shotgun (WGS) entry which is preliminary data.</text>
</comment>
<organism evidence="1 2">
    <name type="scientific">Naganishia friedmannii</name>
    <dbReference type="NCBI Taxonomy" id="89922"/>
    <lineage>
        <taxon>Eukaryota</taxon>
        <taxon>Fungi</taxon>
        <taxon>Dikarya</taxon>
        <taxon>Basidiomycota</taxon>
        <taxon>Agaricomycotina</taxon>
        <taxon>Tremellomycetes</taxon>
        <taxon>Filobasidiales</taxon>
        <taxon>Filobasidiaceae</taxon>
        <taxon>Naganishia</taxon>
    </lineage>
</organism>
<sequence>MAGPPPTTSGSPAALETAQIPSISTTTPSNANTTNNVSPFARKPLQRSESRSSFVGMSALSGQYPHVYHYVNQLFNTAATTAQESIGSARLAGAGEKAHPLSVSSSTGSGSGSGSNSDEEGEAKRRQQGVEAASDAESDKNLDQRVKSARTVSISSAASATSTAPSNTDTHTSNASQSKALSPEEKDEVVKTVVDLLNGEKEEQVKFVLKEKLGSIGQDDAWMDQICLDLMHKHRDDLEHIPYQSHLAVRPPKASPSMAHALPHRPFTPTRVPSFRSRTPLARSQSPAPPLPGSGIIGQPSPSATPTHSAPGTPTFANAALNNPLAQLTAERFLSGVGSGSSASALLSAGSAGGSPKSAHASPATSPKILSAKANLFNPNAPGSGNLPPGFNGGSLGNKPLIALPSPFNTAGGDPWAQFGRLASPAGTPPALSRTSSNLASAAPLTAANMFAHHASLHDAPKVNVFDSSNSINHDSQDNHARATAIPQKVPGSNHANAPIGRHEMDDAGVDDIFSTSAMDRHSQFLPHHDDDEDEDEFSPFGTKPVRFFTPAQLSGFGHEDNTGSGAASLSTSPVTKLQVSAKAFDPTKLGIPGGHMDPNASGFMPSPGSGMLTPNGSRFASGNASYFGEGYGEGGYGTPGSEGVPSGQGEEGGYLGDGMTPLDVLQSVFTTLPAGELEEALVKSGYEFEGAMALLIAQNGGTRSATSGASTPTGLRPDVHRSAFGRGGGGRDQSYFHQGGRGNAPFGGGTGHLSPRFAMGGSGTRSPGGGLKMCRYYLAGECRRADCRFRLVCELIKFERKADLCDVYIYSHDVDRALCRFWLRGQCAKGDMCEFIHALPNVDPNILSNQLSRLELAGDGTARSRTPPVDEFPDLNFHPGRGRGAPFDPSRNRFANAVKRPMPPPGQQHTMVTGQRFVATQGSRNRFGPGGASSFGSVRGPPPAPMPRPSPRIKLRPPTLLPTLPTGATLNEMYLEARQGAIRLGQARNACLARAADAWRRGDGAAAKRFSREANVLNERMSAEGAEAASNLVRQRRAQAQEAIQNRGDWSDDPGDRAIKGKECANGLGVVMGIASASSLGPEGNSLSPEERTEVLLDLHMLHANEGTDVLEDFLLALERDSFLGLAYIIVGEDRHTGSQDPSRGASRFRLATGVKQFLARYNYPWSEGGGCICVDPATHM</sequence>
<keyword evidence="2" id="KW-1185">Reference proteome</keyword>
<dbReference type="Proteomes" id="UP001227268">
    <property type="component" value="Unassembled WGS sequence"/>
</dbReference>